<dbReference type="AlphaFoldDB" id="A0A3S0Q3F5"/>
<gene>
    <name evidence="1" type="ORF">EFR84_31055</name>
</gene>
<evidence type="ECO:0000313" key="1">
    <source>
        <dbReference type="EMBL" id="RUL97196.1"/>
    </source>
</evidence>
<dbReference type="GO" id="GO:0043720">
    <property type="term" value="F:3-keto-5-aminohexanoate cleavage activity"/>
    <property type="evidence" value="ECO:0007669"/>
    <property type="project" value="InterPro"/>
</dbReference>
<reference evidence="1 2" key="1">
    <citation type="submission" date="2018-11" db="EMBL/GenBank/DDBJ databases">
        <title>Rhizobium chutanense sp. nov., isolated from root nodules of Phaseolus vulgaris in China.</title>
        <authorList>
            <person name="Huo Y."/>
        </authorList>
    </citation>
    <scope>NUCLEOTIDE SEQUENCE [LARGE SCALE GENOMIC DNA]</scope>
    <source>
        <strain evidence="1 2">C16</strain>
    </source>
</reference>
<dbReference type="PANTHER" id="PTHR37418">
    <property type="entry name" value="3-KETO-5-AMINOHEXANOATE CLEAVAGE ENZYME-RELATED"/>
    <property type="match status" value="1"/>
</dbReference>
<dbReference type="RefSeq" id="WP_126911971.1">
    <property type="nucleotide sequence ID" value="NZ_ML133790.1"/>
</dbReference>
<dbReference type="OrthoDB" id="9814797at2"/>
<dbReference type="Pfam" id="PF05853">
    <property type="entry name" value="BKACE"/>
    <property type="match status" value="2"/>
</dbReference>
<dbReference type="InterPro" id="IPR008567">
    <property type="entry name" value="BKACE"/>
</dbReference>
<dbReference type="Gene3D" id="3.20.20.70">
    <property type="entry name" value="Aldolase class I"/>
    <property type="match status" value="1"/>
</dbReference>
<accession>A0A3S0Q3F5</accession>
<name>A0A3S0Q3F5_9HYPH</name>
<comment type="caution">
    <text evidence="1">The sequence shown here is derived from an EMBL/GenBank/DDBJ whole genome shotgun (WGS) entry which is preliminary data.</text>
</comment>
<dbReference type="InterPro" id="IPR013785">
    <property type="entry name" value="Aldolase_TIM"/>
</dbReference>
<sequence>MIVQACINGARPSDFHPLLPLAIDAMVRDAAASVAAGAAELHIHPRAANGKESLAAVDDTIGAIRRVCPGTLIGVSTGAWIEDDREKTREAIRRWRVLPDYASVNLSEDDAPGLMQLLRQKGVGIEAGLASVGDAERYISLEDHDRIFRVLIELDHEQDLQRACDIADGIIAVLERGRVHRPILLHGFDRTVWPFVRLARERRYSTRIGLEDGKHLPDGTIARDNAALVAAAVAIFSSQSP</sequence>
<dbReference type="EMBL" id="RJTJ01000043">
    <property type="protein sequence ID" value="RUL97196.1"/>
    <property type="molecule type" value="Genomic_DNA"/>
</dbReference>
<organism evidence="1 2">
    <name type="scientific">Rhizobium chutanense</name>
    <dbReference type="NCBI Taxonomy" id="2035448"/>
    <lineage>
        <taxon>Bacteria</taxon>
        <taxon>Pseudomonadati</taxon>
        <taxon>Pseudomonadota</taxon>
        <taxon>Alphaproteobacteria</taxon>
        <taxon>Hyphomicrobiales</taxon>
        <taxon>Rhizobiaceae</taxon>
        <taxon>Rhizobium/Agrobacterium group</taxon>
        <taxon>Rhizobium</taxon>
    </lineage>
</organism>
<proteinExistence type="predicted"/>
<protein>
    <submittedName>
        <fullName evidence="1">3-keto-5-aminohexanoate cleavage protein</fullName>
    </submittedName>
</protein>
<evidence type="ECO:0000313" key="2">
    <source>
        <dbReference type="Proteomes" id="UP000278081"/>
    </source>
</evidence>
<dbReference type="Proteomes" id="UP000278081">
    <property type="component" value="Unassembled WGS sequence"/>
</dbReference>
<dbReference type="PANTHER" id="PTHR37418:SF1">
    <property type="entry name" value="3-KETO-5-AMINOHEXANOATE CLEAVAGE PROTEIN"/>
    <property type="match status" value="1"/>
</dbReference>